<gene>
    <name evidence="1" type="ORF">AA309_14870</name>
</gene>
<proteinExistence type="predicted"/>
<dbReference type="RefSeq" id="WP_047189816.1">
    <property type="nucleotide sequence ID" value="NZ_LCYG01000037.1"/>
</dbReference>
<dbReference type="OrthoDB" id="8018850at2"/>
<accession>A0A0H1RI17</accession>
<dbReference type="Proteomes" id="UP000035489">
    <property type="component" value="Unassembled WGS sequence"/>
</dbReference>
<keyword evidence="2" id="KW-1185">Reference proteome</keyword>
<dbReference type="AlphaFoldDB" id="A0A0H1RI17"/>
<dbReference type="PATRIC" id="fig|1225564.3.peg.3861"/>
<evidence type="ECO:0000313" key="2">
    <source>
        <dbReference type="Proteomes" id="UP000035489"/>
    </source>
</evidence>
<protein>
    <recommendedName>
        <fullName evidence="3">Response regulatory domain-containing protein</fullName>
    </recommendedName>
</protein>
<comment type="caution">
    <text evidence="1">The sequence shown here is derived from an EMBL/GenBank/DDBJ whole genome shotgun (WGS) entry which is preliminary data.</text>
</comment>
<dbReference type="EMBL" id="LCYG01000037">
    <property type="protein sequence ID" value="KLK92277.1"/>
    <property type="molecule type" value="Genomic_DNA"/>
</dbReference>
<name>A0A0H1RI17_9HYPH</name>
<sequence>MNGMQKVLVVDNGERAPDSALSAELAGMGYASVTTPFEAADDVLALIPSPAAVVLQMPLHANGSERRRFLELATRLRKTLAASRTPVIVTGGVSGAATMLQHELTTRAVAAAEL</sequence>
<evidence type="ECO:0008006" key="3">
    <source>
        <dbReference type="Google" id="ProtNLM"/>
    </source>
</evidence>
<organism evidence="1 2">
    <name type="scientific">Microvirga vignae</name>
    <dbReference type="NCBI Taxonomy" id="1225564"/>
    <lineage>
        <taxon>Bacteria</taxon>
        <taxon>Pseudomonadati</taxon>
        <taxon>Pseudomonadota</taxon>
        <taxon>Alphaproteobacteria</taxon>
        <taxon>Hyphomicrobiales</taxon>
        <taxon>Methylobacteriaceae</taxon>
        <taxon>Microvirga</taxon>
    </lineage>
</organism>
<evidence type="ECO:0000313" key="1">
    <source>
        <dbReference type="EMBL" id="KLK92277.1"/>
    </source>
</evidence>
<reference evidence="1 2" key="1">
    <citation type="submission" date="2015-05" db="EMBL/GenBank/DDBJ databases">
        <title>Draft genome sequence of Microvirga vignae strain BR3299, a novel nitrogen fixing bacteria isolated from Brazil semi-aired region.</title>
        <authorList>
            <person name="Zilli J.E."/>
            <person name="Passos S.R."/>
            <person name="Leite J."/>
            <person name="Baldani J.I."/>
            <person name="Xavier G.R."/>
            <person name="Rumjaneck N.G."/>
            <person name="Simoes-Araujo J.L."/>
        </authorList>
    </citation>
    <scope>NUCLEOTIDE SEQUENCE [LARGE SCALE GENOMIC DNA]</scope>
    <source>
        <strain evidence="1 2">BR3299</strain>
    </source>
</reference>